<name>A0A8S9ZVA5_9BILA</name>
<keyword evidence="5" id="KW-1185">Reference proteome</keyword>
<dbReference type="PANTHER" id="PTHR24366">
    <property type="entry name" value="IG(IMMUNOGLOBULIN) AND LRR(LEUCINE RICH REPEAT) DOMAINS"/>
    <property type="match status" value="1"/>
</dbReference>
<proteinExistence type="predicted"/>
<evidence type="ECO:0000313" key="5">
    <source>
        <dbReference type="Proteomes" id="UP000605970"/>
    </source>
</evidence>
<evidence type="ECO:0000256" key="1">
    <source>
        <dbReference type="ARBA" id="ARBA00022614"/>
    </source>
</evidence>
<dbReference type="SMART" id="SM00365">
    <property type="entry name" value="LRR_SD22"/>
    <property type="match status" value="6"/>
</dbReference>
<accession>A0A8S9ZVA5</accession>
<gene>
    <name evidence="4" type="ORF">Mgra_00003363</name>
</gene>
<dbReference type="SMART" id="SM00369">
    <property type="entry name" value="LRR_TYP"/>
    <property type="match status" value="10"/>
</dbReference>
<dbReference type="PROSITE" id="PS51450">
    <property type="entry name" value="LRR"/>
    <property type="match status" value="3"/>
</dbReference>
<keyword evidence="2" id="KW-0732">Signal</keyword>
<organism evidence="4 5">
    <name type="scientific">Meloidogyne graminicola</name>
    <dbReference type="NCBI Taxonomy" id="189291"/>
    <lineage>
        <taxon>Eukaryota</taxon>
        <taxon>Metazoa</taxon>
        <taxon>Ecdysozoa</taxon>
        <taxon>Nematoda</taxon>
        <taxon>Chromadorea</taxon>
        <taxon>Rhabditida</taxon>
        <taxon>Tylenchina</taxon>
        <taxon>Tylenchomorpha</taxon>
        <taxon>Tylenchoidea</taxon>
        <taxon>Meloidogynidae</taxon>
        <taxon>Meloidogyninae</taxon>
        <taxon>Meloidogyne</taxon>
    </lineage>
</organism>
<evidence type="ECO:0000256" key="3">
    <source>
        <dbReference type="ARBA" id="ARBA00022737"/>
    </source>
</evidence>
<dbReference type="InterPro" id="IPR003591">
    <property type="entry name" value="Leu-rich_rpt_typical-subtyp"/>
</dbReference>
<dbReference type="InterPro" id="IPR032675">
    <property type="entry name" value="LRR_dom_sf"/>
</dbReference>
<keyword evidence="1" id="KW-0433">Leucine-rich repeat</keyword>
<dbReference type="InterPro" id="IPR001611">
    <property type="entry name" value="Leu-rich_rpt"/>
</dbReference>
<comment type="caution">
    <text evidence="4">The sequence shown here is derived from an EMBL/GenBank/DDBJ whole genome shotgun (WGS) entry which is preliminary data.</text>
</comment>
<dbReference type="OrthoDB" id="1055097at2759"/>
<keyword evidence="3" id="KW-0677">Repeat</keyword>
<dbReference type="PANTHER" id="PTHR24366:SF161">
    <property type="entry name" value="TIR DOMAIN-CONTAINING PROTEIN"/>
    <property type="match status" value="1"/>
</dbReference>
<sequence>MQFNNPCSCIPINNRGIGINCSGSQTFEQILYSLQPLMEKPNIRIELLRIEHIPIPQFQLDTLASLTVRHLILYNNTMSQFQVLTSNDNLISSLLFNTVEQLEIQNNEITKIEDCPALALFSNLYSLSLSGNKLTQISAKTFFSFNSRKKLKQLDLSENLFSDISINSEAFFGLEFLQKLSLEKNRLNYFPTEAIALLSDSLEELFLSANQIINLEFGSIPYLPRLKTLGLDVNKLNNLDSNTFNSIPSLWYLYLSQNQFTSIPSIFNFIPELKVLSIGGNPIERIESNTFLLAKSLLRLDLSQCKINYLNENCFVPISRIQFINLRGNKLKYISNKLFQKENQISFIVSIDLAQNQIEKINDFAFSNLNQLHSIDLSYNQIQILNPNTFRETFLEKQNSENVQILDLTENPINCNNDKIEWLFTLKGNVKIQGRKVLIS</sequence>
<dbReference type="Proteomes" id="UP000605970">
    <property type="component" value="Unassembled WGS sequence"/>
</dbReference>
<dbReference type="Pfam" id="PF13855">
    <property type="entry name" value="LRR_8"/>
    <property type="match status" value="4"/>
</dbReference>
<dbReference type="AlphaFoldDB" id="A0A8S9ZVA5"/>
<protein>
    <submittedName>
        <fullName evidence="4">Uncharacterized protein</fullName>
    </submittedName>
</protein>
<evidence type="ECO:0000313" key="4">
    <source>
        <dbReference type="EMBL" id="KAF7637190.1"/>
    </source>
</evidence>
<dbReference type="SUPFAM" id="SSF52058">
    <property type="entry name" value="L domain-like"/>
    <property type="match status" value="1"/>
</dbReference>
<reference evidence="4" key="1">
    <citation type="journal article" date="2020" name="Ecol. Evol.">
        <title>Genome structure and content of the rice root-knot nematode (Meloidogyne graminicola).</title>
        <authorList>
            <person name="Phan N.T."/>
            <person name="Danchin E.G.J."/>
            <person name="Klopp C."/>
            <person name="Perfus-Barbeoch L."/>
            <person name="Kozlowski D.K."/>
            <person name="Koutsovoulos G.D."/>
            <person name="Lopez-Roques C."/>
            <person name="Bouchez O."/>
            <person name="Zahm M."/>
            <person name="Besnard G."/>
            <person name="Bellafiore S."/>
        </authorList>
    </citation>
    <scope>NUCLEOTIDE SEQUENCE</scope>
    <source>
        <strain evidence="4">VN-18</strain>
    </source>
</reference>
<evidence type="ECO:0000256" key="2">
    <source>
        <dbReference type="ARBA" id="ARBA00022729"/>
    </source>
</evidence>
<dbReference type="Gene3D" id="3.80.10.10">
    <property type="entry name" value="Ribonuclease Inhibitor"/>
    <property type="match status" value="3"/>
</dbReference>
<dbReference type="EMBL" id="JABEBT010000022">
    <property type="protein sequence ID" value="KAF7637190.1"/>
    <property type="molecule type" value="Genomic_DNA"/>
</dbReference>